<keyword evidence="1" id="KW-0812">Transmembrane</keyword>
<dbReference type="InterPro" id="IPR021306">
    <property type="entry name" value="DUF2878"/>
</dbReference>
<keyword evidence="1" id="KW-1133">Transmembrane helix</keyword>
<feature type="transmembrane region" description="Helical" evidence="1">
    <location>
        <begin position="145"/>
        <end position="168"/>
    </location>
</feature>
<evidence type="ECO:0000256" key="1">
    <source>
        <dbReference type="SAM" id="Phobius"/>
    </source>
</evidence>
<name>A0ABP8V0T4_9GAMM</name>
<dbReference type="EMBL" id="BAABFL010000133">
    <property type="protein sequence ID" value="GAA4649432.1"/>
    <property type="molecule type" value="Genomic_DNA"/>
</dbReference>
<dbReference type="Proteomes" id="UP001500604">
    <property type="component" value="Unassembled WGS sequence"/>
</dbReference>
<keyword evidence="1" id="KW-0472">Membrane</keyword>
<evidence type="ECO:0000313" key="2">
    <source>
        <dbReference type="EMBL" id="GAA4649432.1"/>
    </source>
</evidence>
<proteinExistence type="predicted"/>
<dbReference type="RefSeq" id="WP_345195276.1">
    <property type="nucleotide sequence ID" value="NZ_BAABFL010000133.1"/>
</dbReference>
<feature type="transmembrane region" description="Helical" evidence="1">
    <location>
        <begin position="114"/>
        <end position="133"/>
    </location>
</feature>
<comment type="caution">
    <text evidence="2">The sequence shown here is derived from an EMBL/GenBank/DDBJ whole genome shotgun (WGS) entry which is preliminary data.</text>
</comment>
<feature type="transmembrane region" description="Helical" evidence="1">
    <location>
        <begin position="84"/>
        <end position="102"/>
    </location>
</feature>
<reference evidence="3" key="1">
    <citation type="journal article" date="2019" name="Int. J. Syst. Evol. Microbiol.">
        <title>The Global Catalogue of Microorganisms (GCM) 10K type strain sequencing project: providing services to taxonomists for standard genome sequencing and annotation.</title>
        <authorList>
            <consortium name="The Broad Institute Genomics Platform"/>
            <consortium name="The Broad Institute Genome Sequencing Center for Infectious Disease"/>
            <person name="Wu L."/>
            <person name="Ma J."/>
        </authorList>
    </citation>
    <scope>NUCLEOTIDE SEQUENCE [LARGE SCALE GENOMIC DNA]</scope>
    <source>
        <strain evidence="3">JCM 17805</strain>
    </source>
</reference>
<keyword evidence="3" id="KW-1185">Reference proteome</keyword>
<gene>
    <name evidence="2" type="ORF">GCM10023116_17060</name>
</gene>
<sequence>MKRTLANAVLFQLMWFVCVQGHNALALVATVLALLIHARFWVTKHAEWQLIAGFTVMGFLFDSLINTAGWILFSGSLRVTNSTVPVVIAPVWLLCLWLMFATTLCHSLLWLNRYPWVSVLLACSAVPLSYYAGGHLSGSVLSQPVVIPLLAEAAIWAILLPSGLRVAGKIMDNNSPRMNTND</sequence>
<organism evidence="2 3">
    <name type="scientific">Kistimonas scapharcae</name>
    <dbReference type="NCBI Taxonomy" id="1036133"/>
    <lineage>
        <taxon>Bacteria</taxon>
        <taxon>Pseudomonadati</taxon>
        <taxon>Pseudomonadota</taxon>
        <taxon>Gammaproteobacteria</taxon>
        <taxon>Oceanospirillales</taxon>
        <taxon>Endozoicomonadaceae</taxon>
        <taxon>Kistimonas</taxon>
    </lineage>
</organism>
<accession>A0ABP8V0T4</accession>
<feature type="transmembrane region" description="Helical" evidence="1">
    <location>
        <begin position="48"/>
        <end position="72"/>
    </location>
</feature>
<evidence type="ECO:0000313" key="3">
    <source>
        <dbReference type="Proteomes" id="UP001500604"/>
    </source>
</evidence>
<protein>
    <submittedName>
        <fullName evidence="2">DUF2878 domain-containing protein</fullName>
    </submittedName>
</protein>
<feature type="transmembrane region" description="Helical" evidence="1">
    <location>
        <begin position="12"/>
        <end position="36"/>
    </location>
</feature>
<dbReference type="Pfam" id="PF11086">
    <property type="entry name" value="DUF2878"/>
    <property type="match status" value="1"/>
</dbReference>